<name>A0A8E2JBW3_9PEZI</name>
<protein>
    <submittedName>
        <fullName evidence="2">Uncharacterized protein</fullName>
    </submittedName>
</protein>
<evidence type="ECO:0000256" key="1">
    <source>
        <dbReference type="SAM" id="MobiDB-lite"/>
    </source>
</evidence>
<feature type="region of interest" description="Disordered" evidence="1">
    <location>
        <begin position="1"/>
        <end position="37"/>
    </location>
</feature>
<evidence type="ECO:0000313" key="3">
    <source>
        <dbReference type="Proteomes" id="UP000250266"/>
    </source>
</evidence>
<gene>
    <name evidence="2" type="ORF">K432DRAFT_148747</name>
</gene>
<dbReference type="Proteomes" id="UP000250266">
    <property type="component" value="Unassembled WGS sequence"/>
</dbReference>
<dbReference type="EMBL" id="KV745219">
    <property type="protein sequence ID" value="OCK76339.1"/>
    <property type="molecule type" value="Genomic_DNA"/>
</dbReference>
<reference evidence="2 3" key="1">
    <citation type="journal article" date="2016" name="Nat. Commun.">
        <title>Ectomycorrhizal ecology is imprinted in the genome of the dominant symbiotic fungus Cenococcum geophilum.</title>
        <authorList>
            <consortium name="DOE Joint Genome Institute"/>
            <person name="Peter M."/>
            <person name="Kohler A."/>
            <person name="Ohm R.A."/>
            <person name="Kuo A."/>
            <person name="Krutzmann J."/>
            <person name="Morin E."/>
            <person name="Arend M."/>
            <person name="Barry K.W."/>
            <person name="Binder M."/>
            <person name="Choi C."/>
            <person name="Clum A."/>
            <person name="Copeland A."/>
            <person name="Grisel N."/>
            <person name="Haridas S."/>
            <person name="Kipfer T."/>
            <person name="LaButti K."/>
            <person name="Lindquist E."/>
            <person name="Lipzen A."/>
            <person name="Maire R."/>
            <person name="Meier B."/>
            <person name="Mihaltcheva S."/>
            <person name="Molinier V."/>
            <person name="Murat C."/>
            <person name="Poggeler S."/>
            <person name="Quandt C.A."/>
            <person name="Sperisen C."/>
            <person name="Tritt A."/>
            <person name="Tisserant E."/>
            <person name="Crous P.W."/>
            <person name="Henrissat B."/>
            <person name="Nehls U."/>
            <person name="Egli S."/>
            <person name="Spatafora J.W."/>
            <person name="Grigoriev I.V."/>
            <person name="Martin F.M."/>
        </authorList>
    </citation>
    <scope>NUCLEOTIDE SEQUENCE [LARGE SCALE GENOMIC DNA]</scope>
    <source>
        <strain evidence="2 3">CBS 459.81</strain>
    </source>
</reference>
<keyword evidence="3" id="KW-1185">Reference proteome</keyword>
<accession>A0A8E2JBW3</accession>
<evidence type="ECO:0000313" key="2">
    <source>
        <dbReference type="EMBL" id="OCK76339.1"/>
    </source>
</evidence>
<sequence>MPRLPGRPGHRTGVSRTPGFRPSDQQHPRGSCGESMPRKLFSLYRPRLLVSTPFPSTTFQMKPCYLQPSLANCTPPKQPPSPSAYIR</sequence>
<organism evidence="2 3">
    <name type="scientific">Lepidopterella palustris CBS 459.81</name>
    <dbReference type="NCBI Taxonomy" id="1314670"/>
    <lineage>
        <taxon>Eukaryota</taxon>
        <taxon>Fungi</taxon>
        <taxon>Dikarya</taxon>
        <taxon>Ascomycota</taxon>
        <taxon>Pezizomycotina</taxon>
        <taxon>Dothideomycetes</taxon>
        <taxon>Pleosporomycetidae</taxon>
        <taxon>Mytilinidiales</taxon>
        <taxon>Argynnaceae</taxon>
        <taxon>Lepidopterella</taxon>
    </lineage>
</organism>
<dbReference type="AlphaFoldDB" id="A0A8E2JBW3"/>
<proteinExistence type="predicted"/>